<name>A0A7D6BN82_FERL1</name>
<sequence>MGRRIIVEKILQIALALLIFSNIAYADVLSPEALFGRPPSITDFVISLILTLIVELSVSYIYIQNHKLPQKILISVTIANIVSLPFIWVFVVIFQSLIPILCGIPLLFAEMGVTLLEFAVIYLMNKECLNQKEAFTISLMNNLASFILWLIIVFFRIYQEVEVIYKNIHLMNNYTEG</sequence>
<evidence type="ECO:0000256" key="1">
    <source>
        <dbReference type="SAM" id="Phobius"/>
    </source>
</evidence>
<keyword evidence="1" id="KW-1133">Transmembrane helix</keyword>
<feature type="transmembrane region" description="Helical" evidence="1">
    <location>
        <begin position="72"/>
        <end position="91"/>
    </location>
</feature>
<dbReference type="KEGG" id="flt:Sv326_0307"/>
<keyword evidence="1" id="KW-0812">Transmembrane</keyword>
<reference evidence="3" key="1">
    <citation type="submission" date="2020-07" db="EMBL/GenBank/DDBJ databases">
        <title>Metabolic diversity and evolutionary history of the archaeal phylum ###Micrarchaeota### uncovered from a freshwater lake metagenome.</title>
        <authorList>
            <person name="Kadnikov V.V."/>
            <person name="Savvichev A.S."/>
            <person name="Mardanov A.V."/>
            <person name="Beletsky A.V."/>
            <person name="Chupakov A.V."/>
            <person name="Kokryatskaya N.M."/>
            <person name="Pimenov N.V."/>
            <person name="Ravin N.V."/>
        </authorList>
    </citation>
    <scope>NUCLEOTIDE SEQUENCE [LARGE SCALE GENOMIC DNA]</scope>
</reference>
<dbReference type="EMBL" id="CP058998">
    <property type="protein sequence ID" value="QLJ52482.1"/>
    <property type="molecule type" value="Genomic_DNA"/>
</dbReference>
<keyword evidence="1" id="KW-0472">Membrane</keyword>
<feature type="transmembrane region" description="Helical" evidence="1">
    <location>
        <begin position="42"/>
        <end position="63"/>
    </location>
</feature>
<evidence type="ECO:0000313" key="3">
    <source>
        <dbReference type="Proteomes" id="UP000510821"/>
    </source>
</evidence>
<proteinExistence type="predicted"/>
<accession>A0A7D6BN82</accession>
<gene>
    <name evidence="2" type="ORF">Sv326_0307</name>
</gene>
<feature type="transmembrane region" description="Helical" evidence="1">
    <location>
        <begin position="135"/>
        <end position="158"/>
    </location>
</feature>
<organism evidence="2 3">
    <name type="scientific">Fermentimicrarchaeum limneticum</name>
    <dbReference type="NCBI Taxonomy" id="2795018"/>
    <lineage>
        <taxon>Archaea</taxon>
        <taxon>Candidatus Micrarchaeota</taxon>
        <taxon>Candidatus Fermentimicrarchaeales</taxon>
        <taxon>Candidatus Fermentimicrarchaeaceae</taxon>
        <taxon>Candidatus Fermentimicrarchaeum</taxon>
    </lineage>
</organism>
<protein>
    <submittedName>
        <fullName evidence="2">Uncharacterized protein</fullName>
    </submittedName>
</protein>
<evidence type="ECO:0000313" key="2">
    <source>
        <dbReference type="EMBL" id="QLJ52482.1"/>
    </source>
</evidence>
<feature type="transmembrane region" description="Helical" evidence="1">
    <location>
        <begin position="97"/>
        <end position="123"/>
    </location>
</feature>
<dbReference type="AlphaFoldDB" id="A0A7D6BN82"/>
<dbReference type="Proteomes" id="UP000510821">
    <property type="component" value="Chromosome"/>
</dbReference>